<evidence type="ECO:0000256" key="5">
    <source>
        <dbReference type="ARBA" id="ARBA00022741"/>
    </source>
</evidence>
<organism evidence="13 14">
    <name type="scientific">Kineosporia corallincola</name>
    <dbReference type="NCBI Taxonomy" id="2835133"/>
    <lineage>
        <taxon>Bacteria</taxon>
        <taxon>Bacillati</taxon>
        <taxon>Actinomycetota</taxon>
        <taxon>Actinomycetes</taxon>
        <taxon>Kineosporiales</taxon>
        <taxon>Kineosporiaceae</taxon>
        <taxon>Kineosporia</taxon>
    </lineage>
</organism>
<dbReference type="InterPro" id="IPR011712">
    <property type="entry name" value="Sig_transdc_His_kin_sub3_dim/P"/>
</dbReference>
<keyword evidence="9" id="KW-0472">Membrane</keyword>
<evidence type="ECO:0000256" key="4">
    <source>
        <dbReference type="ARBA" id="ARBA00022679"/>
    </source>
</evidence>
<protein>
    <recommendedName>
        <fullName evidence="2">histidine kinase</fullName>
        <ecNumber evidence="2">2.7.13.3</ecNumber>
    </recommendedName>
</protein>
<evidence type="ECO:0000256" key="8">
    <source>
        <dbReference type="ARBA" id="ARBA00023012"/>
    </source>
</evidence>
<gene>
    <name evidence="13" type="ORF">KIH74_28045</name>
</gene>
<accession>A0ABS5TQV0</accession>
<dbReference type="Pfam" id="PF02518">
    <property type="entry name" value="HATPase_c"/>
    <property type="match status" value="1"/>
</dbReference>
<reference evidence="13 14" key="1">
    <citation type="submission" date="2021-05" db="EMBL/GenBank/DDBJ databases">
        <title>Kineosporia and Streptomyces sp. nov. two new marine actinobacteria isolated from Coral.</title>
        <authorList>
            <person name="Buangrab K."/>
            <person name="Sutthacheep M."/>
            <person name="Yeemin T."/>
            <person name="Harunari E."/>
            <person name="Igarashi Y."/>
            <person name="Kanchanasin P."/>
            <person name="Tanasupawat S."/>
            <person name="Phongsopitanun W."/>
        </authorList>
    </citation>
    <scope>NUCLEOTIDE SEQUENCE [LARGE SCALE GENOMIC DNA]</scope>
    <source>
        <strain evidence="13 14">J2-2</strain>
    </source>
</reference>
<keyword evidence="6" id="KW-0418">Kinase</keyword>
<dbReference type="SUPFAM" id="SSF55874">
    <property type="entry name" value="ATPase domain of HSP90 chaperone/DNA topoisomerase II/histidine kinase"/>
    <property type="match status" value="1"/>
</dbReference>
<dbReference type="InterPro" id="IPR055558">
    <property type="entry name" value="DUF7134"/>
</dbReference>
<feature type="transmembrane region" description="Helical" evidence="9">
    <location>
        <begin position="102"/>
        <end position="121"/>
    </location>
</feature>
<keyword evidence="3" id="KW-0597">Phosphoprotein</keyword>
<dbReference type="RefSeq" id="WP_214159368.1">
    <property type="nucleotide sequence ID" value="NZ_JAHBAY010000014.1"/>
</dbReference>
<keyword evidence="9" id="KW-0812">Transmembrane</keyword>
<keyword evidence="8" id="KW-0902">Two-component regulatory system</keyword>
<evidence type="ECO:0000259" key="12">
    <source>
        <dbReference type="Pfam" id="PF23539"/>
    </source>
</evidence>
<keyword evidence="14" id="KW-1185">Reference proteome</keyword>
<comment type="caution">
    <text evidence="13">The sequence shown here is derived from an EMBL/GenBank/DDBJ whole genome shotgun (WGS) entry which is preliminary data.</text>
</comment>
<name>A0ABS5TQV0_9ACTN</name>
<dbReference type="PANTHER" id="PTHR24421:SF10">
    <property type="entry name" value="NITRATE_NITRITE SENSOR PROTEIN NARQ"/>
    <property type="match status" value="1"/>
</dbReference>
<evidence type="ECO:0000256" key="3">
    <source>
        <dbReference type="ARBA" id="ARBA00022553"/>
    </source>
</evidence>
<sequence length="397" mass="42717">MTGRPTARWREPLRGRPRRSWALDIALAVLLALFSPVQPDPQFAVALTGCVLLVFRRIWPVPVALGVLALGLVPAGHNAVLLLGGSTIVVHTLAVLTTPRRAALALAASEVWIGLLAVTVDDRLVDKIVLLALFSTPQVLAFVLGLYRRTRDAYQLELQARNRSLEVEREQRDLLAAADERARIAREMHDLIAHHLTVVVALSEGLARSGEITSDRSREAVTITVAMARQALRETRRLLGATTTEQSAGPITDDEETARRPVPGLRSLEGLVGQVRATGLPVTLRVEGTRPELPGGLQLTVYRLVQEALTNAMKHAHGATRAAVRLRYPPGRLVLSIEDDGEPGGAATPADGLGRGLAGMRERVRPFGGTLSAGPGPDGGWQVLADFPLTTNVEANR</sequence>
<feature type="domain" description="Histidine kinase/HSP90-like ATPase" evidence="10">
    <location>
        <begin position="298"/>
        <end position="390"/>
    </location>
</feature>
<keyword evidence="7" id="KW-0067">ATP-binding</keyword>
<dbReference type="EC" id="2.7.13.3" evidence="2"/>
<dbReference type="Proteomes" id="UP001197247">
    <property type="component" value="Unassembled WGS sequence"/>
</dbReference>
<keyword evidence="4" id="KW-0808">Transferase</keyword>
<feature type="domain" description="Signal transduction histidine kinase subgroup 3 dimerisation and phosphoacceptor" evidence="11">
    <location>
        <begin position="180"/>
        <end position="242"/>
    </location>
</feature>
<dbReference type="CDD" id="cd16917">
    <property type="entry name" value="HATPase_UhpB-NarQ-NarX-like"/>
    <property type="match status" value="1"/>
</dbReference>
<proteinExistence type="predicted"/>
<evidence type="ECO:0000313" key="14">
    <source>
        <dbReference type="Proteomes" id="UP001197247"/>
    </source>
</evidence>
<evidence type="ECO:0000259" key="10">
    <source>
        <dbReference type="Pfam" id="PF02518"/>
    </source>
</evidence>
<dbReference type="InterPro" id="IPR003594">
    <property type="entry name" value="HATPase_dom"/>
</dbReference>
<evidence type="ECO:0000256" key="6">
    <source>
        <dbReference type="ARBA" id="ARBA00022777"/>
    </source>
</evidence>
<evidence type="ECO:0000313" key="13">
    <source>
        <dbReference type="EMBL" id="MBT0772826.1"/>
    </source>
</evidence>
<evidence type="ECO:0000256" key="9">
    <source>
        <dbReference type="SAM" id="Phobius"/>
    </source>
</evidence>
<dbReference type="Pfam" id="PF07730">
    <property type="entry name" value="HisKA_3"/>
    <property type="match status" value="1"/>
</dbReference>
<dbReference type="Gene3D" id="3.30.565.10">
    <property type="entry name" value="Histidine kinase-like ATPase, C-terminal domain"/>
    <property type="match status" value="1"/>
</dbReference>
<dbReference type="EMBL" id="JAHBAY010000014">
    <property type="protein sequence ID" value="MBT0772826.1"/>
    <property type="molecule type" value="Genomic_DNA"/>
</dbReference>
<feature type="transmembrane region" description="Helical" evidence="9">
    <location>
        <begin position="128"/>
        <end position="147"/>
    </location>
</feature>
<comment type="catalytic activity">
    <reaction evidence="1">
        <text>ATP + protein L-histidine = ADP + protein N-phospho-L-histidine.</text>
        <dbReference type="EC" id="2.7.13.3"/>
    </reaction>
</comment>
<evidence type="ECO:0000256" key="2">
    <source>
        <dbReference type="ARBA" id="ARBA00012438"/>
    </source>
</evidence>
<feature type="transmembrane region" description="Helical" evidence="9">
    <location>
        <begin position="43"/>
        <end position="72"/>
    </location>
</feature>
<evidence type="ECO:0000256" key="7">
    <source>
        <dbReference type="ARBA" id="ARBA00022840"/>
    </source>
</evidence>
<keyword evidence="5" id="KW-0547">Nucleotide-binding</keyword>
<feature type="transmembrane region" description="Helical" evidence="9">
    <location>
        <begin position="21"/>
        <end position="37"/>
    </location>
</feature>
<dbReference type="Gene3D" id="1.20.5.1930">
    <property type="match status" value="1"/>
</dbReference>
<dbReference type="Pfam" id="PF23539">
    <property type="entry name" value="DUF7134"/>
    <property type="match status" value="1"/>
</dbReference>
<evidence type="ECO:0000259" key="11">
    <source>
        <dbReference type="Pfam" id="PF07730"/>
    </source>
</evidence>
<feature type="domain" description="DUF7134" evidence="12">
    <location>
        <begin position="18"/>
        <end position="151"/>
    </location>
</feature>
<keyword evidence="9" id="KW-1133">Transmembrane helix</keyword>
<dbReference type="InterPro" id="IPR036890">
    <property type="entry name" value="HATPase_C_sf"/>
</dbReference>
<dbReference type="PANTHER" id="PTHR24421">
    <property type="entry name" value="NITRATE/NITRITE SENSOR PROTEIN NARX-RELATED"/>
    <property type="match status" value="1"/>
</dbReference>
<evidence type="ECO:0000256" key="1">
    <source>
        <dbReference type="ARBA" id="ARBA00000085"/>
    </source>
</evidence>
<dbReference type="InterPro" id="IPR050482">
    <property type="entry name" value="Sensor_HK_TwoCompSys"/>
</dbReference>